<organism evidence="2 3">
    <name type="scientific">Trema orientale</name>
    <name type="common">Charcoal tree</name>
    <name type="synonym">Celtis orientalis</name>
    <dbReference type="NCBI Taxonomy" id="63057"/>
    <lineage>
        <taxon>Eukaryota</taxon>
        <taxon>Viridiplantae</taxon>
        <taxon>Streptophyta</taxon>
        <taxon>Embryophyta</taxon>
        <taxon>Tracheophyta</taxon>
        <taxon>Spermatophyta</taxon>
        <taxon>Magnoliopsida</taxon>
        <taxon>eudicotyledons</taxon>
        <taxon>Gunneridae</taxon>
        <taxon>Pentapetalae</taxon>
        <taxon>rosids</taxon>
        <taxon>fabids</taxon>
        <taxon>Rosales</taxon>
        <taxon>Cannabaceae</taxon>
        <taxon>Trema</taxon>
    </lineage>
</organism>
<comment type="caution">
    <text evidence="2">The sequence shown here is derived from an EMBL/GenBank/DDBJ whole genome shotgun (WGS) entry which is preliminary data.</text>
</comment>
<feature type="region of interest" description="Disordered" evidence="1">
    <location>
        <begin position="97"/>
        <end position="122"/>
    </location>
</feature>
<feature type="region of interest" description="Disordered" evidence="1">
    <location>
        <begin position="1"/>
        <end position="22"/>
    </location>
</feature>
<evidence type="ECO:0000313" key="3">
    <source>
        <dbReference type="Proteomes" id="UP000237000"/>
    </source>
</evidence>
<dbReference type="EMBL" id="JXTC01000815">
    <property type="protein sequence ID" value="PON36753.1"/>
    <property type="molecule type" value="Genomic_DNA"/>
</dbReference>
<sequence>SIKTTPATETKANSPPGPRDGIQMLPQSACKCGETIVLAVVGQYSGRLPFLNISLLSYLQDATTTVLRYSQPKVAMCRRRSTKASCAIPSTPNLTVGCSKKPSNHGNRPIQSKSLNPGGFSS</sequence>
<proteinExistence type="predicted"/>
<name>A0A2P5AJM9_TREOI</name>
<feature type="compositionally biased region" description="Polar residues" evidence="1">
    <location>
        <begin position="104"/>
        <end position="122"/>
    </location>
</feature>
<accession>A0A2P5AJM9</accession>
<dbReference type="AlphaFoldDB" id="A0A2P5AJM9"/>
<evidence type="ECO:0000313" key="2">
    <source>
        <dbReference type="EMBL" id="PON36753.1"/>
    </source>
</evidence>
<feature type="non-terminal residue" evidence="2">
    <location>
        <position position="1"/>
    </location>
</feature>
<reference evidence="3" key="1">
    <citation type="submission" date="2016-06" db="EMBL/GenBank/DDBJ databases">
        <title>Parallel loss of symbiosis genes in relatives of nitrogen-fixing non-legume Parasponia.</title>
        <authorList>
            <person name="Van Velzen R."/>
            <person name="Holmer R."/>
            <person name="Bu F."/>
            <person name="Rutten L."/>
            <person name="Van Zeijl A."/>
            <person name="Liu W."/>
            <person name="Santuari L."/>
            <person name="Cao Q."/>
            <person name="Sharma T."/>
            <person name="Shen D."/>
            <person name="Roswanjaya Y."/>
            <person name="Wardhani T."/>
            <person name="Kalhor M.S."/>
            <person name="Jansen J."/>
            <person name="Van den Hoogen J."/>
            <person name="Gungor B."/>
            <person name="Hartog M."/>
            <person name="Hontelez J."/>
            <person name="Verver J."/>
            <person name="Yang W.-C."/>
            <person name="Schijlen E."/>
            <person name="Repin R."/>
            <person name="Schilthuizen M."/>
            <person name="Schranz E."/>
            <person name="Heidstra R."/>
            <person name="Miyata K."/>
            <person name="Fedorova E."/>
            <person name="Kohlen W."/>
            <person name="Bisseling T."/>
            <person name="Smit S."/>
            <person name="Geurts R."/>
        </authorList>
    </citation>
    <scope>NUCLEOTIDE SEQUENCE [LARGE SCALE GENOMIC DNA]</scope>
    <source>
        <strain evidence="3">cv. RG33-2</strain>
    </source>
</reference>
<evidence type="ECO:0000256" key="1">
    <source>
        <dbReference type="SAM" id="MobiDB-lite"/>
    </source>
</evidence>
<dbReference type="InParanoid" id="A0A2P5AJM9"/>
<dbReference type="Proteomes" id="UP000237000">
    <property type="component" value="Unassembled WGS sequence"/>
</dbReference>
<feature type="compositionally biased region" description="Polar residues" evidence="1">
    <location>
        <begin position="1"/>
        <end position="13"/>
    </location>
</feature>
<protein>
    <submittedName>
        <fullName evidence="2">Uncharacterized protein</fullName>
    </submittedName>
</protein>
<keyword evidence="3" id="KW-1185">Reference proteome</keyword>
<gene>
    <name evidence="2" type="ORF">TorRG33x02_348730</name>
</gene>